<feature type="region of interest" description="Disordered" evidence="1">
    <location>
        <begin position="209"/>
        <end position="230"/>
    </location>
</feature>
<proteinExistence type="predicted"/>
<dbReference type="AlphaFoldDB" id="A0A5C5WUD3"/>
<protein>
    <submittedName>
        <fullName evidence="2">Uncharacterized protein</fullName>
    </submittedName>
</protein>
<organism evidence="2 3">
    <name type="scientific">Rubripirellula amarantea</name>
    <dbReference type="NCBI Taxonomy" id="2527999"/>
    <lineage>
        <taxon>Bacteria</taxon>
        <taxon>Pseudomonadati</taxon>
        <taxon>Planctomycetota</taxon>
        <taxon>Planctomycetia</taxon>
        <taxon>Pirellulales</taxon>
        <taxon>Pirellulaceae</taxon>
        <taxon>Rubripirellula</taxon>
    </lineage>
</organism>
<evidence type="ECO:0000313" key="2">
    <source>
        <dbReference type="EMBL" id="TWT53472.1"/>
    </source>
</evidence>
<comment type="caution">
    <text evidence="2">The sequence shown here is derived from an EMBL/GenBank/DDBJ whole genome shotgun (WGS) entry which is preliminary data.</text>
</comment>
<accession>A0A5C5WUD3</accession>
<dbReference type="Proteomes" id="UP000316598">
    <property type="component" value="Unassembled WGS sequence"/>
</dbReference>
<dbReference type="EMBL" id="SJPI01000001">
    <property type="protein sequence ID" value="TWT53472.1"/>
    <property type="molecule type" value="Genomic_DNA"/>
</dbReference>
<evidence type="ECO:0000313" key="3">
    <source>
        <dbReference type="Proteomes" id="UP000316598"/>
    </source>
</evidence>
<reference evidence="2 3" key="1">
    <citation type="submission" date="2019-02" db="EMBL/GenBank/DDBJ databases">
        <title>Deep-cultivation of Planctomycetes and their phenomic and genomic characterization uncovers novel biology.</title>
        <authorList>
            <person name="Wiegand S."/>
            <person name="Jogler M."/>
            <person name="Boedeker C."/>
            <person name="Pinto D."/>
            <person name="Vollmers J."/>
            <person name="Rivas-Marin E."/>
            <person name="Kohn T."/>
            <person name="Peeters S.H."/>
            <person name="Heuer A."/>
            <person name="Rast P."/>
            <person name="Oberbeckmann S."/>
            <person name="Bunk B."/>
            <person name="Jeske O."/>
            <person name="Meyerdierks A."/>
            <person name="Storesund J.E."/>
            <person name="Kallscheuer N."/>
            <person name="Luecker S."/>
            <person name="Lage O.M."/>
            <person name="Pohl T."/>
            <person name="Merkel B.J."/>
            <person name="Hornburger P."/>
            <person name="Mueller R.-W."/>
            <person name="Bruemmer F."/>
            <person name="Labrenz M."/>
            <person name="Spormann A.M."/>
            <person name="Op Den Camp H."/>
            <person name="Overmann J."/>
            <person name="Amann R."/>
            <person name="Jetten M.S.M."/>
            <person name="Mascher T."/>
            <person name="Medema M.H."/>
            <person name="Devos D.P."/>
            <person name="Kaster A.-K."/>
            <person name="Ovreas L."/>
            <person name="Rohde M."/>
            <person name="Galperin M.Y."/>
            <person name="Jogler C."/>
        </authorList>
    </citation>
    <scope>NUCLEOTIDE SEQUENCE [LARGE SCALE GENOMIC DNA]</scope>
    <source>
        <strain evidence="2 3">Pla22</strain>
    </source>
</reference>
<keyword evidence="3" id="KW-1185">Reference proteome</keyword>
<sequence length="230" mass="25771">MRSSVSFYHVHMLALPFGLALTLLQVTIPHSCRAQDATASTAAQESATPPAAALDQATGANQASVAAMDRDFVKAIKEFEESLTADGKAVYNGYLARAPLPNQRDLLIGQWHGKAEDADNRSHWRYERKADGSLLNQAVDIDLVAMEYTKTKERREWLTRGRVMYEFIKNATDDQEPLTVFLLDGISPKQIEYQIIFADESPDEWIRDIDREGPGPPIKLSEEFENSDDL</sequence>
<gene>
    <name evidence="2" type="ORF">Pla22_11010</name>
</gene>
<name>A0A5C5WUD3_9BACT</name>
<evidence type="ECO:0000256" key="1">
    <source>
        <dbReference type="SAM" id="MobiDB-lite"/>
    </source>
</evidence>